<reference evidence="1" key="2">
    <citation type="submission" date="2022-01" db="EMBL/GenBank/DDBJ databases">
        <authorList>
            <person name="Yamashiro T."/>
            <person name="Shiraishi A."/>
            <person name="Satake H."/>
            <person name="Nakayama K."/>
        </authorList>
    </citation>
    <scope>NUCLEOTIDE SEQUENCE</scope>
</reference>
<evidence type="ECO:0008006" key="3">
    <source>
        <dbReference type="Google" id="ProtNLM"/>
    </source>
</evidence>
<dbReference type="EMBL" id="BQNB010012727">
    <property type="protein sequence ID" value="GJT07138.1"/>
    <property type="molecule type" value="Genomic_DNA"/>
</dbReference>
<dbReference type="Proteomes" id="UP001151760">
    <property type="component" value="Unassembled WGS sequence"/>
</dbReference>
<evidence type="ECO:0000313" key="1">
    <source>
        <dbReference type="EMBL" id="GJT07138.1"/>
    </source>
</evidence>
<sequence>MEYMMKKRVWFEVELQGAQGDREAEFFQVSNDDTAVAQRRLEDKQPEEKTNTDCLVKEQEKEYQTWWKIKTGNVLDSCNQRSTQQCTKSRVAKHLGVAGLQQQNGLVKETNVTLLAKVVLYKNMGFNESGEYKKTFIGSGVGTGLMQVLQGDEFEVEPQDGHTFEGATLCMGTIQHREDSNETAFAVAAVEKIYVHESLTFSNTVACEVISKWKDRLKDDMDARSDAIHNEKLVQTLLKGHSILSLEGSLSGDCDVEKNDVDQSQAAYMTLTEAWKKEIWLKGLLAELGYELSLVAGIATGALVKGGSRSEVPAQVEGAAYRY</sequence>
<evidence type="ECO:0000313" key="2">
    <source>
        <dbReference type="Proteomes" id="UP001151760"/>
    </source>
</evidence>
<keyword evidence="2" id="KW-1185">Reference proteome</keyword>
<protein>
    <recommendedName>
        <fullName evidence="3">Zinc finger, CCHC-type</fullName>
    </recommendedName>
</protein>
<reference evidence="1" key="1">
    <citation type="journal article" date="2022" name="Int. J. Mol. Sci.">
        <title>Draft Genome of Tanacetum Coccineum: Genomic Comparison of Closely Related Tanacetum-Family Plants.</title>
        <authorList>
            <person name="Yamashiro T."/>
            <person name="Shiraishi A."/>
            <person name="Nakayama K."/>
            <person name="Satake H."/>
        </authorList>
    </citation>
    <scope>NUCLEOTIDE SEQUENCE</scope>
</reference>
<comment type="caution">
    <text evidence="1">The sequence shown here is derived from an EMBL/GenBank/DDBJ whole genome shotgun (WGS) entry which is preliminary data.</text>
</comment>
<organism evidence="1 2">
    <name type="scientific">Tanacetum coccineum</name>
    <dbReference type="NCBI Taxonomy" id="301880"/>
    <lineage>
        <taxon>Eukaryota</taxon>
        <taxon>Viridiplantae</taxon>
        <taxon>Streptophyta</taxon>
        <taxon>Embryophyta</taxon>
        <taxon>Tracheophyta</taxon>
        <taxon>Spermatophyta</taxon>
        <taxon>Magnoliopsida</taxon>
        <taxon>eudicotyledons</taxon>
        <taxon>Gunneridae</taxon>
        <taxon>Pentapetalae</taxon>
        <taxon>asterids</taxon>
        <taxon>campanulids</taxon>
        <taxon>Asterales</taxon>
        <taxon>Asteraceae</taxon>
        <taxon>Asteroideae</taxon>
        <taxon>Anthemideae</taxon>
        <taxon>Anthemidinae</taxon>
        <taxon>Tanacetum</taxon>
    </lineage>
</organism>
<gene>
    <name evidence="1" type="ORF">Tco_0841600</name>
</gene>
<proteinExistence type="predicted"/>
<name>A0ABQ5B098_9ASTR</name>
<accession>A0ABQ5B098</accession>